<gene>
    <name evidence="2" type="ORF">T11_10561</name>
    <name evidence="1" type="ORF">T11_5732</name>
</gene>
<evidence type="ECO:0000313" key="3">
    <source>
        <dbReference type="Proteomes" id="UP000055024"/>
    </source>
</evidence>
<accession>A0A0V1GMK0</accession>
<dbReference type="Proteomes" id="UP000055024">
    <property type="component" value="Unassembled WGS sequence"/>
</dbReference>
<name>A0A0V1GMK0_9BILA</name>
<comment type="caution">
    <text evidence="2">The sequence shown here is derived from an EMBL/GenBank/DDBJ whole genome shotgun (WGS) entry which is preliminary data.</text>
</comment>
<sequence length="45" mass="5096">MNGIGNKKPENYNEPDRTLHESVSVEILAFARQFPLISASKSCRF</sequence>
<protein>
    <submittedName>
        <fullName evidence="2">Uncharacterized protein</fullName>
    </submittedName>
</protein>
<dbReference type="EMBL" id="JYDP01000953">
    <property type="protein sequence ID" value="KRY99198.1"/>
    <property type="molecule type" value="Genomic_DNA"/>
</dbReference>
<dbReference type="EMBL" id="JYDP01000907">
    <property type="protein sequence ID" value="KRY99305.1"/>
    <property type="molecule type" value="Genomic_DNA"/>
</dbReference>
<keyword evidence="3" id="KW-1185">Reference proteome</keyword>
<evidence type="ECO:0000313" key="1">
    <source>
        <dbReference type="EMBL" id="KRY99198.1"/>
    </source>
</evidence>
<proteinExistence type="predicted"/>
<organism evidence="2 3">
    <name type="scientific">Trichinella zimbabwensis</name>
    <dbReference type="NCBI Taxonomy" id="268475"/>
    <lineage>
        <taxon>Eukaryota</taxon>
        <taxon>Metazoa</taxon>
        <taxon>Ecdysozoa</taxon>
        <taxon>Nematoda</taxon>
        <taxon>Enoplea</taxon>
        <taxon>Dorylaimia</taxon>
        <taxon>Trichinellida</taxon>
        <taxon>Trichinellidae</taxon>
        <taxon>Trichinella</taxon>
    </lineage>
</organism>
<dbReference type="AlphaFoldDB" id="A0A0V1GMK0"/>
<evidence type="ECO:0000313" key="2">
    <source>
        <dbReference type="EMBL" id="KRY99305.1"/>
    </source>
</evidence>
<reference evidence="2 3" key="1">
    <citation type="submission" date="2015-01" db="EMBL/GenBank/DDBJ databases">
        <title>Evolution of Trichinella species and genotypes.</title>
        <authorList>
            <person name="Korhonen P.K."/>
            <person name="Edoardo P."/>
            <person name="Giuseppe L.R."/>
            <person name="Gasser R.B."/>
        </authorList>
    </citation>
    <scope>NUCLEOTIDE SEQUENCE [LARGE SCALE GENOMIC DNA]</scope>
    <source>
        <strain evidence="2">ISS1029</strain>
    </source>
</reference>